<proteinExistence type="predicted"/>
<feature type="compositionally biased region" description="Low complexity" evidence="3">
    <location>
        <begin position="270"/>
        <end position="282"/>
    </location>
</feature>
<feature type="region of interest" description="Disordered" evidence="3">
    <location>
        <begin position="213"/>
        <end position="243"/>
    </location>
</feature>
<feature type="region of interest" description="Disordered" evidence="3">
    <location>
        <begin position="382"/>
        <end position="429"/>
    </location>
</feature>
<feature type="compositionally biased region" description="Pro residues" evidence="3">
    <location>
        <begin position="382"/>
        <end position="413"/>
    </location>
</feature>
<reference evidence="5" key="1">
    <citation type="journal article" date="2022" name="bioRxiv">
        <title>Genomics of Preaxostyla Flagellates Illuminates Evolutionary Transitions and the Path Towards Mitochondrial Loss.</title>
        <authorList>
            <person name="Novak L.V.F."/>
            <person name="Treitli S.C."/>
            <person name="Pyrih J."/>
            <person name="Halakuc P."/>
            <person name="Pipaliya S.V."/>
            <person name="Vacek V."/>
            <person name="Brzon O."/>
            <person name="Soukal P."/>
            <person name="Eme L."/>
            <person name="Dacks J.B."/>
            <person name="Karnkowska A."/>
            <person name="Elias M."/>
            <person name="Hampl V."/>
        </authorList>
    </citation>
    <scope>NUCLEOTIDE SEQUENCE</scope>
    <source>
        <strain evidence="5">RCP-MX</strain>
    </source>
</reference>
<dbReference type="InterPro" id="IPR036388">
    <property type="entry name" value="WH-like_DNA-bd_sf"/>
</dbReference>
<dbReference type="Proteomes" id="UP001141327">
    <property type="component" value="Unassembled WGS sequence"/>
</dbReference>
<evidence type="ECO:0000256" key="2">
    <source>
        <dbReference type="PROSITE-ProRule" id="PRU00332"/>
    </source>
</evidence>
<evidence type="ECO:0000256" key="3">
    <source>
        <dbReference type="SAM" id="MobiDB-lite"/>
    </source>
</evidence>
<dbReference type="EMBL" id="JAPMOS010000053">
    <property type="protein sequence ID" value="KAJ4457155.1"/>
    <property type="molecule type" value="Genomic_DNA"/>
</dbReference>
<dbReference type="SUPFAM" id="SSF46785">
    <property type="entry name" value="Winged helix' DNA-binding domain"/>
    <property type="match status" value="1"/>
</dbReference>
<dbReference type="Gene3D" id="1.10.10.10">
    <property type="entry name" value="Winged helix-like DNA-binding domain superfamily/Winged helix DNA-binding domain"/>
    <property type="match status" value="1"/>
</dbReference>
<gene>
    <name evidence="5" type="ORF">PAPYR_7449</name>
</gene>
<feature type="region of interest" description="Disordered" evidence="3">
    <location>
        <begin position="536"/>
        <end position="560"/>
    </location>
</feature>
<evidence type="ECO:0000313" key="6">
    <source>
        <dbReference type="Proteomes" id="UP001141327"/>
    </source>
</evidence>
<keyword evidence="6" id="KW-1185">Reference proteome</keyword>
<evidence type="ECO:0000256" key="1">
    <source>
        <dbReference type="ARBA" id="ARBA00022884"/>
    </source>
</evidence>
<feature type="region of interest" description="Disordered" evidence="3">
    <location>
        <begin position="270"/>
        <end position="321"/>
    </location>
</feature>
<sequence>MANNPWSLGSWCRRRPMATKLRKALEHLFSEDNFTKDGYLQHLEGKREDKFIALQEICEFPKMVKLKATVSSLAEIVSTSCGHLLALSPDHLVRRSTFCHNVSQQPVHPEALHGQGGPPVRQHLALFSGWSPLGAGFRKEGVRLWLPTTATLFLAMEDETAHDLAAEPAQSMVGRLRVLLMPADGSAITKEPPPHARHLVQLLVRPRGMEEALAARAAAQSTEGQLDHGQPAQGPSHPERGAAATTAPAYDMGWRDNICVCCGVGLTAPPTAASASSKSPPSVDNRDESENEDNGGSDDSSGPSDDDTDGDDESSPAGPTALTKHHIVPYLYRHYFPHALKAHLSHDVVLLCHACHERYEQHADCLKTTIAHELGLSLGPDVAPPQAAPTTPSPGIAPPTIPAPTPCPPPAAPPTATIEAESPEDRGKGEPAVWRVASFPLALAELCKSAKVLLRVRKGELSSLPAARVAALEQQIWDAYRRSPGADLDAVHEPAEVPTAWLGEVANPDRLRALYGVTPHGQAVITRLLAQSGADPALLAPRPGEGRHRSERLPPSGAPELPRLLRADSIEALDRIATSFWHVDFAASAFPALVHFIQRWRRHFVETMAPRYLPDHWSADNGL</sequence>
<organism evidence="5 6">
    <name type="scientific">Paratrimastix pyriformis</name>
    <dbReference type="NCBI Taxonomy" id="342808"/>
    <lineage>
        <taxon>Eukaryota</taxon>
        <taxon>Metamonada</taxon>
        <taxon>Preaxostyla</taxon>
        <taxon>Paratrimastigidae</taxon>
        <taxon>Paratrimastix</taxon>
    </lineage>
</organism>
<feature type="compositionally biased region" description="Acidic residues" evidence="3">
    <location>
        <begin position="287"/>
        <end position="296"/>
    </location>
</feature>
<dbReference type="InterPro" id="IPR036390">
    <property type="entry name" value="WH_DNA-bd_sf"/>
</dbReference>
<evidence type="ECO:0000313" key="5">
    <source>
        <dbReference type="EMBL" id="KAJ4457155.1"/>
    </source>
</evidence>
<comment type="caution">
    <text evidence="5">The sequence shown here is derived from an EMBL/GenBank/DDBJ whole genome shotgun (WGS) entry which is preliminary data.</text>
</comment>
<keyword evidence="1 2" id="KW-0694">RNA-binding</keyword>
<dbReference type="InterPro" id="IPR006630">
    <property type="entry name" value="La_HTH"/>
</dbReference>
<evidence type="ECO:0000259" key="4">
    <source>
        <dbReference type="PROSITE" id="PS50961"/>
    </source>
</evidence>
<feature type="domain" description="HTH La-type RNA-binding" evidence="4">
    <location>
        <begin position="11"/>
        <end position="104"/>
    </location>
</feature>
<feature type="compositionally biased region" description="Acidic residues" evidence="3">
    <location>
        <begin position="304"/>
        <end position="314"/>
    </location>
</feature>
<accession>A0ABQ8UK57</accession>
<dbReference type="SMART" id="SM00715">
    <property type="entry name" value="LA"/>
    <property type="match status" value="1"/>
</dbReference>
<protein>
    <recommendedName>
        <fullName evidence="4">HTH La-type RNA-binding domain-containing protein</fullName>
    </recommendedName>
</protein>
<name>A0ABQ8UK57_9EUKA</name>
<dbReference type="PROSITE" id="PS50961">
    <property type="entry name" value="HTH_LA"/>
    <property type="match status" value="1"/>
</dbReference>